<organism evidence="2 3">
    <name type="scientific">Colwellia asteriadis</name>
    <dbReference type="NCBI Taxonomy" id="517723"/>
    <lineage>
        <taxon>Bacteria</taxon>
        <taxon>Pseudomonadati</taxon>
        <taxon>Pseudomonadota</taxon>
        <taxon>Gammaproteobacteria</taxon>
        <taxon>Alteromonadales</taxon>
        <taxon>Colwelliaceae</taxon>
        <taxon>Colwellia</taxon>
    </lineage>
</organism>
<evidence type="ECO:0000256" key="1">
    <source>
        <dbReference type="SAM" id="SignalP"/>
    </source>
</evidence>
<accession>A0ABP3WEQ1</accession>
<evidence type="ECO:0008006" key="4">
    <source>
        <dbReference type="Google" id="ProtNLM"/>
    </source>
</evidence>
<name>A0ABP3WEQ1_9GAMM</name>
<feature type="chain" id="PRO_5046650097" description="Secreted protein" evidence="1">
    <location>
        <begin position="21"/>
        <end position="146"/>
    </location>
</feature>
<gene>
    <name evidence="2" type="ORF">GCM10009111_00630</name>
</gene>
<feature type="signal peptide" evidence="1">
    <location>
        <begin position="1"/>
        <end position="20"/>
    </location>
</feature>
<evidence type="ECO:0000313" key="3">
    <source>
        <dbReference type="Proteomes" id="UP001500021"/>
    </source>
</evidence>
<protein>
    <recommendedName>
        <fullName evidence="4">Secreted protein</fullName>
    </recommendedName>
</protein>
<evidence type="ECO:0000313" key="2">
    <source>
        <dbReference type="EMBL" id="GAA0810162.1"/>
    </source>
</evidence>
<dbReference type="RefSeq" id="WP_343813536.1">
    <property type="nucleotide sequence ID" value="NZ_BAAAFA010000001.1"/>
</dbReference>
<keyword evidence="1" id="KW-0732">Signal</keyword>
<dbReference type="EMBL" id="BAAAFA010000001">
    <property type="protein sequence ID" value="GAA0810162.1"/>
    <property type="molecule type" value="Genomic_DNA"/>
</dbReference>
<sequence>MKNVVLGLSLSIALTSTAFAAESTVGQVTEVDCANFTELLTAAQNTNLLDTVSVLTTSCPNFGDQIVEQAIGLAPAAQHQEIMQTVANTGVMLPGDILLAAIAGGGDVATLSEPTAGGNLAIVPPSGATAPPIIGGRNGGVIASDN</sequence>
<reference evidence="3" key="1">
    <citation type="journal article" date="2019" name="Int. J. Syst. Evol. Microbiol.">
        <title>The Global Catalogue of Microorganisms (GCM) 10K type strain sequencing project: providing services to taxonomists for standard genome sequencing and annotation.</title>
        <authorList>
            <consortium name="The Broad Institute Genomics Platform"/>
            <consortium name="The Broad Institute Genome Sequencing Center for Infectious Disease"/>
            <person name="Wu L."/>
            <person name="Ma J."/>
        </authorList>
    </citation>
    <scope>NUCLEOTIDE SEQUENCE [LARGE SCALE GENOMIC DNA]</scope>
    <source>
        <strain evidence="3">JCM 15608</strain>
    </source>
</reference>
<proteinExistence type="predicted"/>
<dbReference type="Proteomes" id="UP001500021">
    <property type="component" value="Unassembled WGS sequence"/>
</dbReference>
<keyword evidence="3" id="KW-1185">Reference proteome</keyword>
<comment type="caution">
    <text evidence="2">The sequence shown here is derived from an EMBL/GenBank/DDBJ whole genome shotgun (WGS) entry which is preliminary data.</text>
</comment>